<dbReference type="SUPFAM" id="SSF47459">
    <property type="entry name" value="HLH, helix-loop-helix DNA-binding domain"/>
    <property type="match status" value="1"/>
</dbReference>
<feature type="compositionally biased region" description="Low complexity" evidence="2">
    <location>
        <begin position="129"/>
        <end position="146"/>
    </location>
</feature>
<comment type="caution">
    <text evidence="4">The sequence shown here is derived from an EMBL/GenBank/DDBJ whole genome shotgun (WGS) entry which is preliminary data.</text>
</comment>
<organism evidence="4 5">
    <name type="scientific">Penicillium canescens</name>
    <dbReference type="NCBI Taxonomy" id="5083"/>
    <lineage>
        <taxon>Eukaryota</taxon>
        <taxon>Fungi</taxon>
        <taxon>Dikarya</taxon>
        <taxon>Ascomycota</taxon>
        <taxon>Pezizomycotina</taxon>
        <taxon>Eurotiomycetes</taxon>
        <taxon>Eurotiomycetidae</taxon>
        <taxon>Eurotiales</taxon>
        <taxon>Aspergillaceae</taxon>
        <taxon>Penicillium</taxon>
    </lineage>
</organism>
<dbReference type="Proteomes" id="UP001219568">
    <property type="component" value="Unassembled WGS sequence"/>
</dbReference>
<accession>A0AAD6ILT5</accession>
<evidence type="ECO:0000259" key="3">
    <source>
        <dbReference type="PROSITE" id="PS50888"/>
    </source>
</evidence>
<reference evidence="4" key="2">
    <citation type="submission" date="2023-01" db="EMBL/GenBank/DDBJ databases">
        <authorList>
            <person name="Petersen C."/>
        </authorList>
    </citation>
    <scope>NUCLEOTIDE SEQUENCE</scope>
    <source>
        <strain evidence="4">IBT 15450</strain>
    </source>
</reference>
<keyword evidence="5" id="KW-1185">Reference proteome</keyword>
<evidence type="ECO:0000256" key="2">
    <source>
        <dbReference type="SAM" id="MobiDB-lite"/>
    </source>
</evidence>
<name>A0AAD6ILT5_PENCN</name>
<keyword evidence="1" id="KW-0175">Coiled coil</keyword>
<evidence type="ECO:0000313" key="4">
    <source>
        <dbReference type="EMBL" id="KAJ6051931.1"/>
    </source>
</evidence>
<feature type="region of interest" description="Disordered" evidence="2">
    <location>
        <begin position="122"/>
        <end position="151"/>
    </location>
</feature>
<feature type="coiled-coil region" evidence="1">
    <location>
        <begin position="223"/>
        <end position="250"/>
    </location>
</feature>
<reference evidence="4" key="1">
    <citation type="journal article" date="2023" name="IMA Fungus">
        <title>Comparative genomic study of the Penicillium genus elucidates a diverse pangenome and 15 lateral gene transfer events.</title>
        <authorList>
            <person name="Petersen C."/>
            <person name="Sorensen T."/>
            <person name="Nielsen M.R."/>
            <person name="Sondergaard T.E."/>
            <person name="Sorensen J.L."/>
            <person name="Fitzpatrick D.A."/>
            <person name="Frisvad J.C."/>
            <person name="Nielsen K.L."/>
        </authorList>
    </citation>
    <scope>NUCLEOTIDE SEQUENCE</scope>
    <source>
        <strain evidence="4">IBT 15450</strain>
    </source>
</reference>
<dbReference type="Gene3D" id="4.10.280.10">
    <property type="entry name" value="Helix-loop-helix DNA-binding domain"/>
    <property type="match status" value="1"/>
</dbReference>
<protein>
    <recommendedName>
        <fullName evidence="3">BHLH domain-containing protein</fullName>
    </recommendedName>
</protein>
<gene>
    <name evidence="4" type="ORF">N7460_002465</name>
</gene>
<evidence type="ECO:0000256" key="1">
    <source>
        <dbReference type="SAM" id="Coils"/>
    </source>
</evidence>
<dbReference type="AlphaFoldDB" id="A0AAD6ILT5"/>
<evidence type="ECO:0000313" key="5">
    <source>
        <dbReference type="Proteomes" id="UP001219568"/>
    </source>
</evidence>
<feature type="domain" description="BHLH" evidence="3">
    <location>
        <begin position="175"/>
        <end position="226"/>
    </location>
</feature>
<dbReference type="EMBL" id="JAQJZL010000002">
    <property type="protein sequence ID" value="KAJ6051931.1"/>
    <property type="molecule type" value="Genomic_DNA"/>
</dbReference>
<dbReference type="InterPro" id="IPR036638">
    <property type="entry name" value="HLH_DNA-bd_sf"/>
</dbReference>
<dbReference type="PROSITE" id="PS50888">
    <property type="entry name" value="BHLH"/>
    <property type="match status" value="1"/>
</dbReference>
<dbReference type="InterPro" id="IPR011598">
    <property type="entry name" value="bHLH_dom"/>
</dbReference>
<sequence>MEYENPLFQRDHDILAESCPWQVDKTQHLSRNRVSAEEGLQWGSDPSFCYHGFSCPIGTWTEERLVQNLMRNMASICTSVDIDFDISESTNWLPPKAPQKAASDSLGLNGFTLPMFQPSTVQTNERLSETPSLSSSPSQGQAPSPENTTCTRRASCIKMENKSGQKKRKCVQKPGQKLCHCRSEKKRREIIGERYRELCQIVPGLEKHSYTRKYVLEEAALWIQSLLQGNDALQRQLEKLKEQENMNRLRLFPAEEDDQKPTY</sequence>
<dbReference type="CDD" id="cd11404">
    <property type="entry name" value="bHLHzip_Mlx_like"/>
    <property type="match status" value="1"/>
</dbReference>
<proteinExistence type="predicted"/>
<dbReference type="GO" id="GO:0046983">
    <property type="term" value="F:protein dimerization activity"/>
    <property type="evidence" value="ECO:0007669"/>
    <property type="project" value="InterPro"/>
</dbReference>